<keyword evidence="6" id="KW-1185">Reference proteome</keyword>
<dbReference type="InterPro" id="IPR036890">
    <property type="entry name" value="HATPase_C_sf"/>
</dbReference>
<feature type="domain" description="Histidine kinase" evidence="4">
    <location>
        <begin position="41"/>
        <end position="254"/>
    </location>
</feature>
<name>A0ABS5FXW9_9BRAD</name>
<dbReference type="Gene3D" id="1.10.287.130">
    <property type="match status" value="1"/>
</dbReference>
<dbReference type="Proteomes" id="UP001315278">
    <property type="component" value="Unassembled WGS sequence"/>
</dbReference>
<dbReference type="SUPFAM" id="SSF55874">
    <property type="entry name" value="ATPase domain of HSP90 chaperone/DNA topoisomerase II/histidine kinase"/>
    <property type="match status" value="1"/>
</dbReference>
<organism evidence="5 6">
    <name type="scientific">Bradyrhizobium jicamae</name>
    <dbReference type="NCBI Taxonomy" id="280332"/>
    <lineage>
        <taxon>Bacteria</taxon>
        <taxon>Pseudomonadati</taxon>
        <taxon>Pseudomonadota</taxon>
        <taxon>Alphaproteobacteria</taxon>
        <taxon>Hyphomicrobiales</taxon>
        <taxon>Nitrobacteraceae</taxon>
        <taxon>Bradyrhizobium</taxon>
    </lineage>
</organism>
<evidence type="ECO:0000256" key="3">
    <source>
        <dbReference type="ARBA" id="ARBA00022553"/>
    </source>
</evidence>
<comment type="caution">
    <text evidence="5">The sequence shown here is derived from an EMBL/GenBank/DDBJ whole genome shotgun (WGS) entry which is preliminary data.</text>
</comment>
<dbReference type="Pfam" id="PF00512">
    <property type="entry name" value="HisKA"/>
    <property type="match status" value="1"/>
</dbReference>
<dbReference type="Gene3D" id="3.30.565.10">
    <property type="entry name" value="Histidine kinase-like ATPase, C-terminal domain"/>
    <property type="match status" value="1"/>
</dbReference>
<dbReference type="SMART" id="SM00388">
    <property type="entry name" value="HisKA"/>
    <property type="match status" value="1"/>
</dbReference>
<comment type="catalytic activity">
    <reaction evidence="1">
        <text>ATP + protein L-histidine = ADP + protein N-phospho-L-histidine.</text>
        <dbReference type="EC" id="2.7.13.3"/>
    </reaction>
</comment>
<evidence type="ECO:0000313" key="5">
    <source>
        <dbReference type="EMBL" id="MBR0801674.1"/>
    </source>
</evidence>
<keyword evidence="5" id="KW-0808">Transferase</keyword>
<protein>
    <recommendedName>
        <fullName evidence="2">histidine kinase</fullName>
        <ecNumber evidence="2">2.7.13.3</ecNumber>
    </recommendedName>
</protein>
<reference evidence="6" key="1">
    <citation type="journal article" date="2021" name="ISME J.">
        <title>Evolutionary origin and ecological implication of a unique nif island in free-living Bradyrhizobium lineages.</title>
        <authorList>
            <person name="Tao J."/>
        </authorList>
    </citation>
    <scope>NUCLEOTIDE SEQUENCE [LARGE SCALE GENOMIC DNA]</scope>
    <source>
        <strain evidence="6">SZCCT0434</strain>
    </source>
</reference>
<dbReference type="InterPro" id="IPR005467">
    <property type="entry name" value="His_kinase_dom"/>
</dbReference>
<dbReference type="EC" id="2.7.13.3" evidence="2"/>
<dbReference type="EMBL" id="JAFCJH010000096">
    <property type="protein sequence ID" value="MBR0801674.1"/>
    <property type="molecule type" value="Genomic_DNA"/>
</dbReference>
<sequence length="256" mass="27967">MAEMVSDAWRANQIADVAVRRRLTELAHSSRHSVVGELVASVAHEINQPLGAIVANSETLKVLLRSPAPDLTELRRIAADILHDGQRAANVIRHLREFEKRSTFELRDVDLVEPVQDTIHFLSALAVNANISSSFAPIPLPVKANVVQLHQAIMSLVTNAMDAMSDPSVDQRMVFVATERMNNAAKVSIFDRGPGIPPDKLEEIFAPFFSTKPERMGMGLSIARTIIEAHGGQIWAENVPTGGAVFHISLPLATVH</sequence>
<evidence type="ECO:0000256" key="2">
    <source>
        <dbReference type="ARBA" id="ARBA00012438"/>
    </source>
</evidence>
<dbReference type="InterPro" id="IPR036097">
    <property type="entry name" value="HisK_dim/P_sf"/>
</dbReference>
<dbReference type="SUPFAM" id="SSF47384">
    <property type="entry name" value="Homodimeric domain of signal transducing histidine kinase"/>
    <property type="match status" value="1"/>
</dbReference>
<gene>
    <name evidence="5" type="ORF">JQ615_40720</name>
</gene>
<evidence type="ECO:0000256" key="1">
    <source>
        <dbReference type="ARBA" id="ARBA00000085"/>
    </source>
</evidence>
<evidence type="ECO:0000313" key="6">
    <source>
        <dbReference type="Proteomes" id="UP001315278"/>
    </source>
</evidence>
<dbReference type="PRINTS" id="PR00344">
    <property type="entry name" value="BCTRLSENSOR"/>
</dbReference>
<dbReference type="SMART" id="SM00387">
    <property type="entry name" value="HATPase_c"/>
    <property type="match status" value="1"/>
</dbReference>
<accession>A0ABS5FXW9</accession>
<keyword evidence="5" id="KW-0418">Kinase</keyword>
<evidence type="ECO:0000259" key="4">
    <source>
        <dbReference type="PROSITE" id="PS50109"/>
    </source>
</evidence>
<dbReference type="InterPro" id="IPR004358">
    <property type="entry name" value="Sig_transdc_His_kin-like_C"/>
</dbReference>
<dbReference type="GO" id="GO:0016301">
    <property type="term" value="F:kinase activity"/>
    <property type="evidence" value="ECO:0007669"/>
    <property type="project" value="UniProtKB-KW"/>
</dbReference>
<dbReference type="InterPro" id="IPR003661">
    <property type="entry name" value="HisK_dim/P_dom"/>
</dbReference>
<proteinExistence type="predicted"/>
<dbReference type="PANTHER" id="PTHR43065">
    <property type="entry name" value="SENSOR HISTIDINE KINASE"/>
    <property type="match status" value="1"/>
</dbReference>
<keyword evidence="3" id="KW-0597">Phosphoprotein</keyword>
<dbReference type="Pfam" id="PF02518">
    <property type="entry name" value="HATPase_c"/>
    <property type="match status" value="1"/>
</dbReference>
<dbReference type="PANTHER" id="PTHR43065:SF42">
    <property type="entry name" value="TWO-COMPONENT SENSOR PPRA"/>
    <property type="match status" value="1"/>
</dbReference>
<dbReference type="CDD" id="cd00082">
    <property type="entry name" value="HisKA"/>
    <property type="match status" value="1"/>
</dbReference>
<dbReference type="InterPro" id="IPR003594">
    <property type="entry name" value="HATPase_dom"/>
</dbReference>
<dbReference type="RefSeq" id="WP_212495607.1">
    <property type="nucleotide sequence ID" value="NZ_JAFCJH010000096.1"/>
</dbReference>
<dbReference type="PROSITE" id="PS50109">
    <property type="entry name" value="HIS_KIN"/>
    <property type="match status" value="1"/>
</dbReference>